<dbReference type="EMBL" id="AP024448">
    <property type="protein sequence ID" value="BCS27285.1"/>
    <property type="molecule type" value="Genomic_DNA"/>
</dbReference>
<dbReference type="KEGG" id="apuu:APUU_60333S"/>
<reference evidence="2" key="1">
    <citation type="submission" date="2021-01" db="EMBL/GenBank/DDBJ databases">
        <authorList>
            <consortium name="Aspergillus puulaauensis MK2 genome sequencing consortium"/>
            <person name="Kazuki M."/>
            <person name="Futagami T."/>
        </authorList>
    </citation>
    <scope>NUCLEOTIDE SEQUENCE</scope>
    <source>
        <strain evidence="2">MK2</strain>
    </source>
</reference>
<dbReference type="AlphaFoldDB" id="A0A7R7XT69"/>
<organism evidence="2 3">
    <name type="scientific">Aspergillus puulaauensis</name>
    <dbReference type="NCBI Taxonomy" id="1220207"/>
    <lineage>
        <taxon>Eukaryota</taxon>
        <taxon>Fungi</taxon>
        <taxon>Dikarya</taxon>
        <taxon>Ascomycota</taxon>
        <taxon>Pezizomycotina</taxon>
        <taxon>Eurotiomycetes</taxon>
        <taxon>Eurotiomycetidae</taxon>
        <taxon>Eurotiales</taxon>
        <taxon>Aspergillaceae</taxon>
        <taxon>Aspergillus</taxon>
    </lineage>
</organism>
<dbReference type="PANTHER" id="PTHR35605">
    <property type="entry name" value="ECP2 EFFECTOR PROTEIN DOMAIN-CONTAINING PROTEIN-RELATED"/>
    <property type="match status" value="1"/>
</dbReference>
<evidence type="ECO:0000313" key="3">
    <source>
        <dbReference type="Proteomes" id="UP000654913"/>
    </source>
</evidence>
<gene>
    <name evidence="2" type="ORF">APUU_60333S</name>
</gene>
<proteinExistence type="predicted"/>
<accession>A0A7R7XT69</accession>
<evidence type="ECO:0000313" key="2">
    <source>
        <dbReference type="EMBL" id="BCS27285.1"/>
    </source>
</evidence>
<dbReference type="PANTHER" id="PTHR35605:SF1">
    <property type="entry name" value="ECP2 EFFECTOR PROTEIN DOMAIN-CONTAINING PROTEIN-RELATED"/>
    <property type="match status" value="1"/>
</dbReference>
<evidence type="ECO:0000256" key="1">
    <source>
        <dbReference type="SAM" id="SignalP"/>
    </source>
</evidence>
<name>A0A7R7XT69_9EURO</name>
<keyword evidence="3" id="KW-1185">Reference proteome</keyword>
<dbReference type="RefSeq" id="XP_041559479.1">
    <property type="nucleotide sequence ID" value="XM_041693562.1"/>
</dbReference>
<dbReference type="Proteomes" id="UP000654913">
    <property type="component" value="Chromosome 6"/>
</dbReference>
<dbReference type="GeneID" id="64977290"/>
<dbReference type="OrthoDB" id="4467589at2759"/>
<feature type="chain" id="PRO_5031546536" evidence="1">
    <location>
        <begin position="20"/>
        <end position="141"/>
    </location>
</feature>
<sequence length="141" mass="15536">MRLDVVISAIAMLATAASGQHSVNCWGKASHPSFNKLRYALGEVEHWVSSVGTDGNTCVDVYCKSHMSIRYCDEGGESRIMPMQNIMDSVKVIAHDCKTEYNGKTVAGGVVDHPDWWSVIVQTEDDRCKQTGPHYYGPADI</sequence>
<keyword evidence="1" id="KW-0732">Signal</keyword>
<protein>
    <submittedName>
        <fullName evidence="2">Uncharacterized protein</fullName>
    </submittedName>
</protein>
<feature type="signal peptide" evidence="1">
    <location>
        <begin position="1"/>
        <end position="19"/>
    </location>
</feature>
<reference evidence="2" key="2">
    <citation type="submission" date="2021-02" db="EMBL/GenBank/DDBJ databases">
        <title>Aspergillus puulaauensis MK2 genome sequence.</title>
        <authorList>
            <person name="Futagami T."/>
            <person name="Mori K."/>
            <person name="Kadooka C."/>
            <person name="Tanaka T."/>
        </authorList>
    </citation>
    <scope>NUCLEOTIDE SEQUENCE</scope>
    <source>
        <strain evidence="2">MK2</strain>
    </source>
</reference>